<dbReference type="AlphaFoldDB" id="A0A672UIC0"/>
<reference evidence="5" key="3">
    <citation type="submission" date="2025-09" db="UniProtKB">
        <authorList>
            <consortium name="Ensembl"/>
        </authorList>
    </citation>
    <scope>IDENTIFICATION</scope>
</reference>
<sequence length="653" mass="73281">MEPAREAEEPPGSPALPAEEPQGAQPAGPPPGDGALPAAAGRGRGRRGAGPKGPAGRAVRGRGRRAPGRRGGEEGGRAARRPRVTVDSSKAKTSLEALKISLRQLHWREYPFGRRLPCDIYWHGVSFHDNNIFSGQVNKFPGMTEMVRKVTLSRAVRTMQDLFPLEYNFYPRSWILPEELPLFVDEVHMMKDSDPSWKPTFIVKPDGGCQGDGIYLIKDPSDIRQTGSIQSRPAVVQEYICKPLLVDKLKFDIRLYVLLKSLEPLEIYIAKDGLSRFCTEPYQEPTLKNLHQVFMHLTNYSLNIHSGNFIHSDNVNTGSKRTFSSILCRLSSRGADVKKLWSDIISLVIKTIIALTPELKVYYQSDIPAGKPGPTCFQILGFDILLMKNLKPMLLEVNANPSMRIEHEQELSPGVFENVPSPVDEEVKVAVIRDTLRLMDPQNKKRKDIQCQTLEHVSEANEELLDIGPADGPEHETTRTLEPDLPSLCLKQVFPKYAKQFNYLRLVDRVAALFIRFLGVKGTTKLGPTGFRTFIRNCKLSNSNFSMACVDILYIDITRRWNSMGIDHKESGMCLQAFVEAFFCLAQKKYKSLPLHQQVTSLIDFCEYQLAVLDEKRRAACHADGPHLTPAAHPSLLSRTASASKLSDYRNHR</sequence>
<feature type="compositionally biased region" description="Low complexity" evidence="4">
    <location>
        <begin position="15"/>
        <end position="26"/>
    </location>
</feature>
<protein>
    <submittedName>
        <fullName evidence="5">Tubulin tyrosine ligase like 11</fullName>
    </submittedName>
</protein>
<dbReference type="PROSITE" id="PS51221">
    <property type="entry name" value="TTL"/>
    <property type="match status" value="1"/>
</dbReference>
<feature type="compositionally biased region" description="Basic residues" evidence="4">
    <location>
        <begin position="59"/>
        <end position="68"/>
    </location>
</feature>
<keyword evidence="3" id="KW-0067">ATP-binding</keyword>
<dbReference type="OMA" id="CDIYWHS"/>
<evidence type="ECO:0000256" key="1">
    <source>
        <dbReference type="ARBA" id="ARBA00022598"/>
    </source>
</evidence>
<dbReference type="Pfam" id="PF03133">
    <property type="entry name" value="TTL"/>
    <property type="match status" value="1"/>
</dbReference>
<dbReference type="GO" id="GO:0070740">
    <property type="term" value="F:tubulin-glutamic acid ligase activity"/>
    <property type="evidence" value="ECO:0007669"/>
    <property type="project" value="Ensembl"/>
</dbReference>
<dbReference type="RefSeq" id="XP_030363355.1">
    <property type="nucleotide sequence ID" value="XM_030507495.2"/>
</dbReference>
<gene>
    <name evidence="5" type="primary">TTLL11</name>
</gene>
<proteinExistence type="predicted"/>
<dbReference type="CTD" id="158135"/>
<name>A0A672UIC0_STRHB</name>
<keyword evidence="1" id="KW-0436">Ligase</keyword>
<dbReference type="Gene3D" id="3.30.470.20">
    <property type="entry name" value="ATP-grasp fold, B domain"/>
    <property type="match status" value="1"/>
</dbReference>
<reference evidence="5 6" key="1">
    <citation type="submission" date="2019-11" db="EMBL/GenBank/DDBJ databases">
        <title>Strigops habroptila (kakapo) genome, bStrHab1, primary haplotype, v2.</title>
        <authorList>
            <person name="Jarvis E.D."/>
            <person name="Howard J."/>
            <person name="Rhie A."/>
            <person name="Phillippy A."/>
            <person name="Korlach J."/>
            <person name="Digby A."/>
            <person name="Iorns D."/>
            <person name="Eason D."/>
            <person name="Robertson B."/>
            <person name="Raemaekers T."/>
            <person name="Howe K."/>
            <person name="Lewin H."/>
            <person name="Damas J."/>
            <person name="Hastie A."/>
            <person name="Tracey A."/>
            <person name="Chow W."/>
            <person name="Fedrigo O."/>
        </authorList>
    </citation>
    <scope>NUCLEOTIDE SEQUENCE [LARGE SCALE GENOMIC DNA]</scope>
</reference>
<dbReference type="GeneTree" id="ENSGT00940000156689"/>
<dbReference type="SUPFAM" id="SSF56059">
    <property type="entry name" value="Glutathione synthetase ATP-binding domain-like"/>
    <property type="match status" value="1"/>
</dbReference>
<dbReference type="GO" id="GO:0005524">
    <property type="term" value="F:ATP binding"/>
    <property type="evidence" value="ECO:0007669"/>
    <property type="project" value="UniProtKB-KW"/>
</dbReference>
<evidence type="ECO:0000313" key="6">
    <source>
        <dbReference type="Proteomes" id="UP000472266"/>
    </source>
</evidence>
<dbReference type="PANTHER" id="PTHR12241:SF154">
    <property type="entry name" value="TUBULIN POLYGLUTAMYLASE TTLL11"/>
    <property type="match status" value="1"/>
</dbReference>
<dbReference type="GO" id="GO:0015631">
    <property type="term" value="F:tubulin binding"/>
    <property type="evidence" value="ECO:0007669"/>
    <property type="project" value="TreeGrafter"/>
</dbReference>
<evidence type="ECO:0000256" key="3">
    <source>
        <dbReference type="ARBA" id="ARBA00022840"/>
    </source>
</evidence>
<dbReference type="GO" id="GO:0036064">
    <property type="term" value="C:ciliary basal body"/>
    <property type="evidence" value="ECO:0007669"/>
    <property type="project" value="Ensembl"/>
</dbReference>
<evidence type="ECO:0000256" key="4">
    <source>
        <dbReference type="SAM" id="MobiDB-lite"/>
    </source>
</evidence>
<keyword evidence="6" id="KW-1185">Reference proteome</keyword>
<keyword evidence="2" id="KW-0547">Nucleotide-binding</keyword>
<evidence type="ECO:0000256" key="2">
    <source>
        <dbReference type="ARBA" id="ARBA00022741"/>
    </source>
</evidence>
<dbReference type="InParanoid" id="A0A672UIC0"/>
<dbReference type="GO" id="GO:0051013">
    <property type="term" value="P:microtubule severing"/>
    <property type="evidence" value="ECO:0007669"/>
    <property type="project" value="Ensembl"/>
</dbReference>
<dbReference type="GeneID" id="115617232"/>
<evidence type="ECO:0000313" key="5">
    <source>
        <dbReference type="Ensembl" id="ENSSHBP00005015021.1"/>
    </source>
</evidence>
<feature type="region of interest" description="Disordered" evidence="4">
    <location>
        <begin position="1"/>
        <end position="90"/>
    </location>
</feature>
<accession>A0A672UIC0</accession>
<dbReference type="InterPro" id="IPR004344">
    <property type="entry name" value="TTL/TTLL_fam"/>
</dbReference>
<dbReference type="Proteomes" id="UP000472266">
    <property type="component" value="Chromosome 18"/>
</dbReference>
<organism evidence="5 6">
    <name type="scientific">Strigops habroptila</name>
    <name type="common">Kakapo</name>
    <dbReference type="NCBI Taxonomy" id="2489341"/>
    <lineage>
        <taxon>Eukaryota</taxon>
        <taxon>Metazoa</taxon>
        <taxon>Chordata</taxon>
        <taxon>Craniata</taxon>
        <taxon>Vertebrata</taxon>
        <taxon>Euteleostomi</taxon>
        <taxon>Archelosauria</taxon>
        <taxon>Archosauria</taxon>
        <taxon>Dinosauria</taxon>
        <taxon>Saurischia</taxon>
        <taxon>Theropoda</taxon>
        <taxon>Coelurosauria</taxon>
        <taxon>Aves</taxon>
        <taxon>Neognathae</taxon>
        <taxon>Neoaves</taxon>
        <taxon>Telluraves</taxon>
        <taxon>Australaves</taxon>
        <taxon>Psittaciformes</taxon>
        <taxon>Psittacidae</taxon>
        <taxon>Strigops</taxon>
    </lineage>
</organism>
<reference evidence="5" key="2">
    <citation type="submission" date="2025-08" db="UniProtKB">
        <authorList>
            <consortium name="Ensembl"/>
        </authorList>
    </citation>
    <scope>IDENTIFICATION</scope>
</reference>
<dbReference type="Ensembl" id="ENSSHBT00005018021.1">
    <property type="protein sequence ID" value="ENSSHBP00005015021.1"/>
    <property type="gene ID" value="ENSSHBG00005013177.1"/>
</dbReference>
<dbReference type="PANTHER" id="PTHR12241">
    <property type="entry name" value="TUBULIN POLYGLUTAMYLASE"/>
    <property type="match status" value="1"/>
</dbReference>